<dbReference type="PANTHER" id="PTHR34385">
    <property type="entry name" value="D-ALANYL-D-ALANINE CARBOXYPEPTIDASE"/>
    <property type="match status" value="1"/>
</dbReference>
<evidence type="ECO:0000313" key="3">
    <source>
        <dbReference type="EMBL" id="KGJ52971.1"/>
    </source>
</evidence>
<protein>
    <submittedName>
        <fullName evidence="3">D-Ala-D-Ala carboxypeptidase</fullName>
    </submittedName>
</protein>
<dbReference type="InterPro" id="IPR003709">
    <property type="entry name" value="VanY-like_core_dom"/>
</dbReference>
<name>A0A099I5Y8_CLOIN</name>
<dbReference type="Gene3D" id="2.60.40.10">
    <property type="entry name" value="Immunoglobulins"/>
    <property type="match status" value="1"/>
</dbReference>
<evidence type="ECO:0000313" key="4">
    <source>
        <dbReference type="Proteomes" id="UP000030008"/>
    </source>
</evidence>
<dbReference type="AlphaFoldDB" id="A0A099I5Y8"/>
<dbReference type="GO" id="GO:0004180">
    <property type="term" value="F:carboxypeptidase activity"/>
    <property type="evidence" value="ECO:0007669"/>
    <property type="project" value="UniProtKB-KW"/>
</dbReference>
<feature type="compositionally biased region" description="Basic and acidic residues" evidence="1">
    <location>
        <begin position="194"/>
        <end position="203"/>
    </location>
</feature>
<dbReference type="Proteomes" id="UP000030008">
    <property type="component" value="Unassembled WGS sequence"/>
</dbReference>
<dbReference type="PANTHER" id="PTHR34385:SF1">
    <property type="entry name" value="PEPTIDOGLYCAN L-ALANYL-D-GLUTAMATE ENDOPEPTIDASE CWLK"/>
    <property type="match status" value="1"/>
</dbReference>
<dbReference type="Gene3D" id="3.30.1380.10">
    <property type="match status" value="1"/>
</dbReference>
<dbReference type="GO" id="GO:0006508">
    <property type="term" value="P:proteolysis"/>
    <property type="evidence" value="ECO:0007669"/>
    <property type="project" value="InterPro"/>
</dbReference>
<gene>
    <name evidence="3" type="ORF">CIAN88_11800</name>
</gene>
<keyword evidence="3" id="KW-0378">Hydrolase</keyword>
<feature type="domain" description="D-alanyl-D-alanine carboxypeptidase-like core" evidence="2">
    <location>
        <begin position="247"/>
        <end position="368"/>
    </location>
</feature>
<dbReference type="EMBL" id="JQIF01000049">
    <property type="protein sequence ID" value="KGJ52971.1"/>
    <property type="molecule type" value="Genomic_DNA"/>
</dbReference>
<dbReference type="InterPro" id="IPR013783">
    <property type="entry name" value="Ig-like_fold"/>
</dbReference>
<keyword evidence="3" id="KW-0645">Protease</keyword>
<reference evidence="3 4" key="1">
    <citation type="submission" date="2014-08" db="EMBL/GenBank/DDBJ databases">
        <title>Clostridium innocuum, an unnegligible vancomycin-resistant pathogen causing extra-intestinal infections.</title>
        <authorList>
            <person name="Feng Y."/>
            <person name="Chiu C.-H."/>
        </authorList>
    </citation>
    <scope>NUCLEOTIDE SEQUENCE [LARGE SCALE GENOMIC DNA]</scope>
    <source>
        <strain evidence="3 4">AN88</strain>
    </source>
</reference>
<dbReference type="MEROPS" id="M15.024"/>
<dbReference type="SUPFAM" id="SSF55166">
    <property type="entry name" value="Hedgehog/DD-peptidase"/>
    <property type="match status" value="1"/>
</dbReference>
<dbReference type="Pfam" id="PF02557">
    <property type="entry name" value="VanY"/>
    <property type="match status" value="1"/>
</dbReference>
<comment type="caution">
    <text evidence="3">The sequence shown here is derived from an EMBL/GenBank/DDBJ whole genome shotgun (WGS) entry which is preliminary data.</text>
</comment>
<feature type="compositionally biased region" description="Low complexity" evidence="1">
    <location>
        <begin position="204"/>
        <end position="218"/>
    </location>
</feature>
<dbReference type="CDD" id="cd14852">
    <property type="entry name" value="LD-carboxypeptidase"/>
    <property type="match status" value="1"/>
</dbReference>
<organism evidence="3 4">
    <name type="scientific">Clostridium innocuum</name>
    <dbReference type="NCBI Taxonomy" id="1522"/>
    <lineage>
        <taxon>Bacteria</taxon>
        <taxon>Bacillati</taxon>
        <taxon>Bacillota</taxon>
        <taxon>Clostridia</taxon>
        <taxon>Eubacteriales</taxon>
        <taxon>Clostridiaceae</taxon>
        <taxon>Clostridium</taxon>
    </lineage>
</organism>
<dbReference type="InterPro" id="IPR058193">
    <property type="entry name" value="VanY/YodJ_core_dom"/>
</dbReference>
<dbReference type="InterPro" id="IPR052179">
    <property type="entry name" value="DD-CPase-like"/>
</dbReference>
<keyword evidence="3" id="KW-0121">Carboxypeptidase</keyword>
<evidence type="ECO:0000256" key="1">
    <source>
        <dbReference type="SAM" id="MobiDB-lite"/>
    </source>
</evidence>
<evidence type="ECO:0000259" key="2">
    <source>
        <dbReference type="Pfam" id="PF02557"/>
    </source>
</evidence>
<dbReference type="InterPro" id="IPR009045">
    <property type="entry name" value="Zn_M74/Hedgehog-like"/>
</dbReference>
<feature type="region of interest" description="Disordered" evidence="1">
    <location>
        <begin position="194"/>
        <end position="221"/>
    </location>
</feature>
<accession>A0A099I5Y8</accession>
<sequence length="388" mass="43050">MRMKKKVLIAGIAIILAASAVVGYIWSQNQKKEQDYAKMEITFQKDRQILEYGEKIDSRSFVKHSFGEVKTYPNVNTKKTGIQTITYVLTYEGQMKKIPYTVEVKDTRKPTIKLKENHITLEYGQKYDVADNIKSVRDPIDGPLKKANKKAAGSYWIDSKLNVLEAGSYTITIHAQDLNGNSAEKKFTVTVEKKTAPDLKEKNPSSSDEASSSQTEGSEAASVEPYYVNGVLLVNKKHALPQNYGGMDSNAYAALQQLQAGAEAAGYSMPLISGYRSYAYQASLYNSYVAQDGQELADTYSARPGHSEHQSGLAFDIGALDNGYGNTPGGRWLNAHCADYGFILRYPAGKESITGYQYEPWHVRYVGKEIASRIMSQGITLEEYLGDV</sequence>
<proteinExistence type="predicted"/>